<proteinExistence type="predicted"/>
<comment type="pathway">
    <text evidence="1">Cofactor biosynthesis; tetrahydrofolate biosynthesis; 2-amino-4-hydroxy-6-hydroxymethyl-7,8-dihydropteridine diphosphate from 7,8-dihydroneopterin triphosphate: step 4/4.</text>
</comment>
<gene>
    <name evidence="9" type="ORF">MNB_SV-12-1529</name>
</gene>
<dbReference type="EMBL" id="FPHE01000051">
    <property type="protein sequence ID" value="SFV54037.1"/>
    <property type="molecule type" value="Genomic_DNA"/>
</dbReference>
<dbReference type="SUPFAM" id="SSF55083">
    <property type="entry name" value="6-hydroxymethyl-7,8-dihydropterin pyrophosphokinase, HPPK"/>
    <property type="match status" value="1"/>
</dbReference>
<dbReference type="CDD" id="cd00483">
    <property type="entry name" value="HPPK"/>
    <property type="match status" value="1"/>
</dbReference>
<dbReference type="GO" id="GO:0005524">
    <property type="term" value="F:ATP binding"/>
    <property type="evidence" value="ECO:0007669"/>
    <property type="project" value="UniProtKB-KW"/>
</dbReference>
<organism evidence="9">
    <name type="scientific">hydrothermal vent metagenome</name>
    <dbReference type="NCBI Taxonomy" id="652676"/>
    <lineage>
        <taxon>unclassified sequences</taxon>
        <taxon>metagenomes</taxon>
        <taxon>ecological metagenomes</taxon>
    </lineage>
</organism>
<sequence length="193" mass="22624">MFTPELKKLNSIPKGTTTKMQKKLNKNNTLIYQKNYPYLSKNKSTKPHQATLGIGGNVGDVRRRFNHLFFYLKRSSFIDIVETAPILKNPPFGYLEQDYFYNSLIIVKTCLRPKALLRYILQVEKKFGRKRSFADAPRTLDIDMIFYEDEVMNTAELTLPHNAWHERESVKIPLVHLKTKIINYEKISRKNGK</sequence>
<dbReference type="GO" id="GO:0046656">
    <property type="term" value="P:folic acid biosynthetic process"/>
    <property type="evidence" value="ECO:0007669"/>
    <property type="project" value="UniProtKB-KW"/>
</dbReference>
<keyword evidence="3 9" id="KW-0808">Transferase</keyword>
<evidence type="ECO:0000256" key="1">
    <source>
        <dbReference type="ARBA" id="ARBA00005051"/>
    </source>
</evidence>
<dbReference type="PANTHER" id="PTHR43071">
    <property type="entry name" value="2-AMINO-4-HYDROXY-6-HYDROXYMETHYLDIHYDROPTERIDINE PYROPHOSPHOKINASE"/>
    <property type="match status" value="1"/>
</dbReference>
<keyword evidence="7" id="KW-0289">Folate biosynthesis</keyword>
<feature type="domain" description="7,8-dihydro-6-hydroxymethylpterin-pyrophosphokinase" evidence="8">
    <location>
        <begin position="52"/>
        <end position="178"/>
    </location>
</feature>
<evidence type="ECO:0000256" key="5">
    <source>
        <dbReference type="ARBA" id="ARBA00022777"/>
    </source>
</evidence>
<dbReference type="InterPro" id="IPR000550">
    <property type="entry name" value="Hppk"/>
</dbReference>
<reference evidence="9" key="1">
    <citation type="submission" date="2016-10" db="EMBL/GenBank/DDBJ databases">
        <authorList>
            <person name="de Groot N.N."/>
        </authorList>
    </citation>
    <scope>NUCLEOTIDE SEQUENCE</scope>
</reference>
<dbReference type="GO" id="GO:0016301">
    <property type="term" value="F:kinase activity"/>
    <property type="evidence" value="ECO:0007669"/>
    <property type="project" value="UniProtKB-KW"/>
</dbReference>
<name>A0A1W1BKJ2_9ZZZZ</name>
<dbReference type="PANTHER" id="PTHR43071:SF1">
    <property type="entry name" value="2-AMINO-4-HYDROXY-6-HYDROXYMETHYLDIHYDROPTERIDINE PYROPHOSPHOKINASE"/>
    <property type="match status" value="1"/>
</dbReference>
<evidence type="ECO:0000256" key="2">
    <source>
        <dbReference type="ARBA" id="ARBA00013253"/>
    </source>
</evidence>
<accession>A0A1W1BKJ2</accession>
<evidence type="ECO:0000256" key="4">
    <source>
        <dbReference type="ARBA" id="ARBA00022741"/>
    </source>
</evidence>
<protein>
    <recommendedName>
        <fullName evidence="2">2-amino-4-hydroxy-6-hydroxymethyldihydropteridine diphosphokinase</fullName>
        <ecNumber evidence="2">2.7.6.3</ecNumber>
    </recommendedName>
</protein>
<evidence type="ECO:0000256" key="7">
    <source>
        <dbReference type="ARBA" id="ARBA00022909"/>
    </source>
</evidence>
<keyword evidence="4" id="KW-0547">Nucleotide-binding</keyword>
<dbReference type="GO" id="GO:0046654">
    <property type="term" value="P:tetrahydrofolate biosynthetic process"/>
    <property type="evidence" value="ECO:0007669"/>
    <property type="project" value="UniProtKB-UniPathway"/>
</dbReference>
<evidence type="ECO:0000256" key="3">
    <source>
        <dbReference type="ARBA" id="ARBA00022679"/>
    </source>
</evidence>
<evidence type="ECO:0000313" key="9">
    <source>
        <dbReference type="EMBL" id="SFV54037.1"/>
    </source>
</evidence>
<dbReference type="EC" id="2.7.6.3" evidence="2"/>
<dbReference type="Pfam" id="PF01288">
    <property type="entry name" value="HPPK"/>
    <property type="match status" value="1"/>
</dbReference>
<dbReference type="GO" id="GO:0003848">
    <property type="term" value="F:2-amino-4-hydroxy-6-hydroxymethyldihydropteridine diphosphokinase activity"/>
    <property type="evidence" value="ECO:0007669"/>
    <property type="project" value="UniProtKB-EC"/>
</dbReference>
<evidence type="ECO:0000259" key="8">
    <source>
        <dbReference type="Pfam" id="PF01288"/>
    </source>
</evidence>
<dbReference type="Gene3D" id="3.30.70.560">
    <property type="entry name" value="7,8-Dihydro-6-hydroxymethylpterin-pyrophosphokinase HPPK"/>
    <property type="match status" value="1"/>
</dbReference>
<keyword evidence="6" id="KW-0067">ATP-binding</keyword>
<keyword evidence="5 9" id="KW-0418">Kinase</keyword>
<dbReference type="UniPathway" id="UPA00077">
    <property type="reaction ID" value="UER00155"/>
</dbReference>
<dbReference type="AlphaFoldDB" id="A0A1W1BKJ2"/>
<dbReference type="InterPro" id="IPR035907">
    <property type="entry name" value="Hppk_sf"/>
</dbReference>
<evidence type="ECO:0000256" key="6">
    <source>
        <dbReference type="ARBA" id="ARBA00022840"/>
    </source>
</evidence>
<dbReference type="NCBIfam" id="TIGR01498">
    <property type="entry name" value="folK"/>
    <property type="match status" value="1"/>
</dbReference>